<evidence type="ECO:0000256" key="11">
    <source>
        <dbReference type="ARBA" id="ARBA00038856"/>
    </source>
</evidence>
<dbReference type="Pfam" id="PF05199">
    <property type="entry name" value="GMC_oxred_C"/>
    <property type="match status" value="1"/>
</dbReference>
<feature type="domain" description="Glucose-methanol-choline oxidoreductase N-terminal" evidence="16">
    <location>
        <begin position="71"/>
        <end position="288"/>
    </location>
</feature>
<evidence type="ECO:0000256" key="1">
    <source>
        <dbReference type="ARBA" id="ARBA00001974"/>
    </source>
</evidence>
<keyword evidence="4" id="KW-0285">Flavoprotein</keyword>
<keyword evidence="6 20" id="KW-0560">Oxidoreductase</keyword>
<protein>
    <recommendedName>
        <fullName evidence="14">Cholesterol oxidase</fullName>
        <ecNumber evidence="13">1.1.3.6</ecNumber>
        <ecNumber evidence="11">5.3.3.1</ecNumber>
    </recommendedName>
    <alternativeName>
        <fullName evidence="15">Cholesterol isomerase</fullName>
    </alternativeName>
</protein>
<dbReference type="GO" id="GO:0016995">
    <property type="term" value="F:cholesterol oxidase activity"/>
    <property type="evidence" value="ECO:0007669"/>
    <property type="project" value="UniProtKB-EC"/>
</dbReference>
<evidence type="ECO:0000256" key="4">
    <source>
        <dbReference type="ARBA" id="ARBA00022630"/>
    </source>
</evidence>
<evidence type="ECO:0000256" key="12">
    <source>
        <dbReference type="ARBA" id="ARBA00049645"/>
    </source>
</evidence>
<accession>A0A2L0F325</accession>
<evidence type="ECO:0000256" key="7">
    <source>
        <dbReference type="ARBA" id="ARBA00023098"/>
    </source>
</evidence>
<dbReference type="EMBL" id="CP012673">
    <property type="protein sequence ID" value="AUX45933.1"/>
    <property type="molecule type" value="Genomic_DNA"/>
</dbReference>
<keyword evidence="5" id="KW-0274">FAD</keyword>
<dbReference type="InterPro" id="IPR052542">
    <property type="entry name" value="Cholesterol_Oxidase"/>
</dbReference>
<keyword evidence="3" id="KW-0153">Cholesterol metabolism</keyword>
<dbReference type="InterPro" id="IPR003953">
    <property type="entry name" value="FAD-dep_OxRdtase_2_FAD-bd"/>
</dbReference>
<feature type="domain" description="Serine aminopeptidase S33" evidence="19">
    <location>
        <begin position="829"/>
        <end position="1051"/>
    </location>
</feature>
<dbReference type="Pfam" id="PF00890">
    <property type="entry name" value="FAD_binding_2"/>
    <property type="match status" value="1"/>
</dbReference>
<evidence type="ECO:0000259" key="16">
    <source>
        <dbReference type="Pfam" id="PF00732"/>
    </source>
</evidence>
<evidence type="ECO:0000256" key="10">
    <source>
        <dbReference type="ARBA" id="ARBA00023235"/>
    </source>
</evidence>
<dbReference type="InterPro" id="IPR022742">
    <property type="entry name" value="Hydrolase_4"/>
</dbReference>
<gene>
    <name evidence="20" type="primary">betA</name>
    <name evidence="20" type="ORF">SOCE26_074350</name>
</gene>
<evidence type="ECO:0000256" key="6">
    <source>
        <dbReference type="ARBA" id="ARBA00023002"/>
    </source>
</evidence>
<evidence type="ECO:0000256" key="9">
    <source>
        <dbReference type="ARBA" id="ARBA00023221"/>
    </source>
</evidence>
<dbReference type="OrthoDB" id="337582at2"/>
<keyword evidence="7" id="KW-0443">Lipid metabolism</keyword>
<reference evidence="20 21" key="1">
    <citation type="submission" date="2015-09" db="EMBL/GenBank/DDBJ databases">
        <title>Sorangium comparison.</title>
        <authorList>
            <person name="Zaburannyi N."/>
            <person name="Bunk B."/>
            <person name="Overmann J."/>
            <person name="Mueller R."/>
        </authorList>
    </citation>
    <scope>NUCLEOTIDE SEQUENCE [LARGE SCALE GENOMIC DNA]</scope>
    <source>
        <strain evidence="20 21">So ce26</strain>
    </source>
</reference>
<dbReference type="InterPro" id="IPR000172">
    <property type="entry name" value="GMC_OxRdtase_N"/>
</dbReference>
<proteinExistence type="inferred from homology"/>
<dbReference type="Gene3D" id="3.50.50.60">
    <property type="entry name" value="FAD/NAD(P)-binding domain"/>
    <property type="match status" value="3"/>
</dbReference>
<feature type="domain" description="FAD-dependent oxidoreductase 2 FAD-binding" evidence="17">
    <location>
        <begin position="16"/>
        <end position="48"/>
    </location>
</feature>
<evidence type="ECO:0000259" key="18">
    <source>
        <dbReference type="Pfam" id="PF05199"/>
    </source>
</evidence>
<keyword evidence="9" id="KW-0753">Steroid metabolism</keyword>
<dbReference type="GO" id="GO:0050660">
    <property type="term" value="F:flavin adenine dinucleotide binding"/>
    <property type="evidence" value="ECO:0007669"/>
    <property type="project" value="InterPro"/>
</dbReference>
<evidence type="ECO:0000256" key="5">
    <source>
        <dbReference type="ARBA" id="ARBA00022827"/>
    </source>
</evidence>
<evidence type="ECO:0000256" key="15">
    <source>
        <dbReference type="ARBA" id="ARBA00049778"/>
    </source>
</evidence>
<dbReference type="Gene3D" id="3.40.50.1820">
    <property type="entry name" value="alpha/beta hydrolase"/>
    <property type="match status" value="2"/>
</dbReference>
<keyword evidence="8" id="KW-1207">Sterol metabolism</keyword>
<organism evidence="20 21">
    <name type="scientific">Sorangium cellulosum</name>
    <name type="common">Polyangium cellulosum</name>
    <dbReference type="NCBI Taxonomy" id="56"/>
    <lineage>
        <taxon>Bacteria</taxon>
        <taxon>Pseudomonadati</taxon>
        <taxon>Myxococcota</taxon>
        <taxon>Polyangia</taxon>
        <taxon>Polyangiales</taxon>
        <taxon>Polyangiaceae</taxon>
        <taxon>Sorangium</taxon>
    </lineage>
</organism>
<dbReference type="PANTHER" id="PTHR47470:SF1">
    <property type="entry name" value="FAD-DEPENDENT OXIDOREDUCTASE 2 FAD BINDING DOMAIN-CONTAINING PROTEIN"/>
    <property type="match status" value="1"/>
</dbReference>
<dbReference type="Proteomes" id="UP000238348">
    <property type="component" value="Chromosome"/>
</dbReference>
<comment type="pathway">
    <text evidence="12">Steroid metabolism; cholesterol degradation.</text>
</comment>
<dbReference type="Pfam" id="PF00732">
    <property type="entry name" value="GMC_oxred_N"/>
    <property type="match status" value="1"/>
</dbReference>
<dbReference type="Pfam" id="PF12146">
    <property type="entry name" value="Hydrolase_4"/>
    <property type="match status" value="1"/>
</dbReference>
<evidence type="ECO:0000256" key="8">
    <source>
        <dbReference type="ARBA" id="ARBA00023166"/>
    </source>
</evidence>
<evidence type="ECO:0000256" key="3">
    <source>
        <dbReference type="ARBA" id="ARBA00022548"/>
    </source>
</evidence>
<evidence type="ECO:0000256" key="14">
    <source>
        <dbReference type="ARBA" id="ARBA00049744"/>
    </source>
</evidence>
<dbReference type="InterPro" id="IPR036188">
    <property type="entry name" value="FAD/NAD-bd_sf"/>
</dbReference>
<dbReference type="EC" id="5.3.3.1" evidence="11"/>
<dbReference type="PANTHER" id="PTHR47470">
    <property type="entry name" value="CHOLESTEROL OXIDASE"/>
    <property type="match status" value="1"/>
</dbReference>
<evidence type="ECO:0000256" key="13">
    <source>
        <dbReference type="ARBA" id="ARBA00049723"/>
    </source>
</evidence>
<comment type="similarity">
    <text evidence="2">Belongs to the GMC oxidoreductase family.</text>
</comment>
<keyword evidence="10" id="KW-0413">Isomerase</keyword>
<dbReference type="EC" id="1.1.3.6" evidence="13"/>
<name>A0A2L0F325_SORCE</name>
<dbReference type="GO" id="GO:0008203">
    <property type="term" value="P:cholesterol metabolic process"/>
    <property type="evidence" value="ECO:0007669"/>
    <property type="project" value="UniProtKB-KW"/>
</dbReference>
<dbReference type="InterPro" id="IPR029058">
    <property type="entry name" value="AB_hydrolase_fold"/>
</dbReference>
<dbReference type="RefSeq" id="WP_104984237.1">
    <property type="nucleotide sequence ID" value="NZ_CP012673.1"/>
</dbReference>
<dbReference type="InterPro" id="IPR007867">
    <property type="entry name" value="GMC_OxRtase_C"/>
</dbReference>
<dbReference type="SUPFAM" id="SSF53474">
    <property type="entry name" value="alpha/beta-Hydrolases"/>
    <property type="match status" value="1"/>
</dbReference>
<dbReference type="SUPFAM" id="SSF51905">
    <property type="entry name" value="FAD/NAD(P)-binding domain"/>
    <property type="match status" value="1"/>
</dbReference>
<evidence type="ECO:0000259" key="17">
    <source>
        <dbReference type="Pfam" id="PF00890"/>
    </source>
</evidence>
<feature type="domain" description="Glucose-methanol-choline oxidoreductase C-terminal" evidence="18">
    <location>
        <begin position="489"/>
        <end position="550"/>
    </location>
</feature>
<evidence type="ECO:0000256" key="2">
    <source>
        <dbReference type="ARBA" id="ARBA00010790"/>
    </source>
</evidence>
<evidence type="ECO:0000259" key="19">
    <source>
        <dbReference type="Pfam" id="PF12146"/>
    </source>
</evidence>
<sequence length="1091" mass="116861">MNRLSSPISSIQSHYDVVVVGSGYGGAITASRLSRAGKRVCVLERGKERQPGEFPGTTLEAGEELQIDLPACHRGSRTGLFDLRVNHDISILVGCGLGGTSLINANVSFRPDMRVFDDRRWPAGLREEQGKRLTLGFELAEKMLGANKFPEDQPLPPKAVALKRSAEAMGHRFYTLPINVTFTEGYNHAGVRQKACTLCGDCATGCNHGAKNSVLMNYLPDAKRHGAELFVETSVRWVERGADGAWIVHYQPLRTGRETFDAPTLFVTADIVILAAGALGSTEILMRSRDAGKLTVSGRLGHAFGGNGDMVGFGYNGTPEIRSVGLGQKGLEDSRPPGPERAIGPCITSVIDMRGSSDIQNDMIIEEGVIPGALAQILPATLKAASLGGVNTGPSRIAEQLARETASLIHGPYRGATTHTQTYLGMCHDDSNGLMKLDGDRVRVEWPDIGKAPAFERLHQRLVESTRPFEGIYIANPIWSDILCKSLITVHPLGGCTMADSAEEGVVDHTCKVFSSSVDTAVHEGLYVCDGSIIPTSIGVNPLLTISALAERCCMIMAEERGFSIDYAQKGPIRETAPPRTLGVRFTERMKGWFSHAPDEDYEAAARRGEAQGSSFAFVLTIASEDVDAMISGSGHEARMVGTVAAPTLSASPLVVTQGVFNLFVPEASSGSERRMKYRMVMTAEGGRAYTMFGFKILRDRPFWELWHDSTTLYITIREGAGDDGPVVGRGVLTITPDDFVRLLSTFDVTNARSVGERSAATVRFGRFFAGSLYDRYGGIAAPARSIFSFGEEERPRKRRSLRAPAPALVPVKASDGAIVLLTRYAGGAKGPVILSHGLGSSSAAFSIDTIDTNLVEYLVAAGYDVWLLDDRGSVQLPTAGAAFTADDIARKDWPAAVAAVRAATSAAAVQVVAHDLGAITLAMAMLSGLEGVRSAVCSQAATHLVTAAPGPWQSDAGSPRSSSPRYERARLDDATHAALPEVFGEPSAELLTSASMLVRKGFIVDALGEDVYLPRLERLAIPIRLLHGAENKCFLPASTEQTLEALSAKNGAGLYSREVFAGYGHDDCLLGRDAPADVYPKILEHLEATP</sequence>
<dbReference type="AlphaFoldDB" id="A0A2L0F325"/>
<dbReference type="GO" id="GO:0004769">
    <property type="term" value="F:steroid Delta-isomerase activity"/>
    <property type="evidence" value="ECO:0007669"/>
    <property type="project" value="UniProtKB-EC"/>
</dbReference>
<evidence type="ECO:0000313" key="21">
    <source>
        <dbReference type="Proteomes" id="UP000238348"/>
    </source>
</evidence>
<evidence type="ECO:0000313" key="20">
    <source>
        <dbReference type="EMBL" id="AUX45933.1"/>
    </source>
</evidence>
<comment type="cofactor">
    <cofactor evidence="1">
        <name>FAD</name>
        <dbReference type="ChEBI" id="CHEBI:57692"/>
    </cofactor>
</comment>